<evidence type="ECO:0000256" key="1">
    <source>
        <dbReference type="ARBA" id="ARBA00004141"/>
    </source>
</evidence>
<reference evidence="7" key="1">
    <citation type="submission" date="2023-06" db="EMBL/GenBank/DDBJ databases">
        <authorList>
            <person name="Kurt Z."/>
        </authorList>
    </citation>
    <scope>NUCLEOTIDE SEQUENCE</scope>
</reference>
<comment type="similarity">
    <text evidence="2">Belongs to the ABC transporter superfamily. ABCC family. Conjugate transporter (TC 3.A.1.208) subfamily.</text>
</comment>
<dbReference type="GO" id="GO:0042626">
    <property type="term" value="F:ATPase-coupled transmembrane transporter activity"/>
    <property type="evidence" value="ECO:0007669"/>
    <property type="project" value="TreeGrafter"/>
</dbReference>
<protein>
    <submittedName>
        <fullName evidence="7">Xenobiotic-transporting ATPase / Multidrug resistance-associated protein</fullName>
    </submittedName>
    <submittedName>
        <fullName evidence="9">Xenobiotic-transporting_ATPase / Multidrug resistance-associated protein</fullName>
    </submittedName>
</protein>
<keyword evidence="5" id="KW-0472">Membrane</keyword>
<keyword evidence="11" id="KW-1185">Reference proteome</keyword>
<dbReference type="CDD" id="cd03250">
    <property type="entry name" value="ABCC_MRP_domain1"/>
    <property type="match status" value="1"/>
</dbReference>
<dbReference type="Pfam" id="PF00005">
    <property type="entry name" value="ABC_tran"/>
    <property type="match status" value="1"/>
</dbReference>
<accession>A0AA86NN85</accession>
<evidence type="ECO:0000313" key="8">
    <source>
        <dbReference type="EMBL" id="CAI9959921.1"/>
    </source>
</evidence>
<evidence type="ECO:0000313" key="7">
    <source>
        <dbReference type="EMBL" id="CAI9922583.1"/>
    </source>
</evidence>
<feature type="transmembrane region" description="Helical" evidence="5">
    <location>
        <begin position="505"/>
        <end position="527"/>
    </location>
</feature>
<reference evidence="9 11" key="2">
    <citation type="submission" date="2024-07" db="EMBL/GenBank/DDBJ databases">
        <authorList>
            <person name="Akdeniz Z."/>
        </authorList>
    </citation>
    <scope>NUCLEOTIDE SEQUENCE [LARGE SCALE GENOMIC DNA]</scope>
</reference>
<comment type="subcellular location">
    <subcellularLocation>
        <location evidence="1">Membrane</location>
        <topology evidence="1">Multi-pass membrane protein</topology>
    </subcellularLocation>
</comment>
<dbReference type="SUPFAM" id="SSF52540">
    <property type="entry name" value="P-loop containing nucleoside triphosphate hydrolases"/>
    <property type="match status" value="1"/>
</dbReference>
<dbReference type="InterPro" id="IPR003593">
    <property type="entry name" value="AAA+_ATPase"/>
</dbReference>
<dbReference type="InterPro" id="IPR050173">
    <property type="entry name" value="ABC_transporter_C-like"/>
</dbReference>
<comment type="caution">
    <text evidence="7">The sequence shown here is derived from an EMBL/GenBank/DDBJ whole genome shotgun (WGS) entry which is preliminary data.</text>
</comment>
<organism evidence="7">
    <name type="scientific">Hexamita inflata</name>
    <dbReference type="NCBI Taxonomy" id="28002"/>
    <lineage>
        <taxon>Eukaryota</taxon>
        <taxon>Metamonada</taxon>
        <taxon>Diplomonadida</taxon>
        <taxon>Hexamitidae</taxon>
        <taxon>Hexamitinae</taxon>
        <taxon>Hexamita</taxon>
    </lineage>
</organism>
<dbReference type="PANTHER" id="PTHR24223">
    <property type="entry name" value="ATP-BINDING CASSETTE SUB-FAMILY C"/>
    <property type="match status" value="1"/>
</dbReference>
<keyword evidence="5" id="KW-0812">Transmembrane</keyword>
<dbReference type="InterPro" id="IPR017871">
    <property type="entry name" value="ABC_transporter-like_CS"/>
</dbReference>
<dbReference type="GO" id="GO:0016020">
    <property type="term" value="C:membrane"/>
    <property type="evidence" value="ECO:0007669"/>
    <property type="project" value="UniProtKB-SubCell"/>
</dbReference>
<evidence type="ECO:0000256" key="4">
    <source>
        <dbReference type="ARBA" id="ARBA00022840"/>
    </source>
</evidence>
<keyword evidence="3" id="KW-0547">Nucleotide-binding</keyword>
<feature type="domain" description="ABC transporter" evidence="6">
    <location>
        <begin position="185"/>
        <end position="454"/>
    </location>
</feature>
<dbReference type="EMBL" id="CATOUU010000925">
    <property type="protein sequence ID" value="CAI9959921.1"/>
    <property type="molecule type" value="Genomic_DNA"/>
</dbReference>
<proteinExistence type="inferred from homology"/>
<dbReference type="EMBL" id="CATOUU010000255">
    <property type="protein sequence ID" value="CAI9922583.1"/>
    <property type="molecule type" value="Genomic_DNA"/>
</dbReference>
<sequence>MYQKLLIAQSNKYIIIRSDFIRLKIHELDPNQRDKLPQEVLNEEVVLKVTGKPSFTWNLASDKVVPPVMDPFFKDNERTTNFINKKFPLELKKYELELAKYNKSHQIQPAVETQVNVNQLTAEESEQLTVALTKESKDMVLVDKWCLAFDVPFVSRLQSLEQYNFTNYVPERKHTELDRLKLQAIHLQTMRFYMNKNNNADLVDGPAVVKNLDIEIKKGDIIGVCGQVGQGKTSFFNAILGEMRLTDSSRTKLGTYMSKDGIKPIYNDYDLEKVHQEDPRFDSEIPHIYVNGTIAYFSQACHIFSKSARQNILFNKPYDAEKYKRVVEMCCLKDDFAILAAGDQTEVGGKGVTLSGGQKARLSLARAIYSDASIYLLDDPLSAVDAHVGKTIWNDAILGYLKSRGATVIIASHQTQYFNDCDKIIQITDGEIVNYDTVQNLMKDNVKIIGITGETSTQQTQTATQVINESVTKVTEKDSNEDKKTQKSEQLSASGNVKLTVYKKWVTSGSIALCLMTLFLLIVQTGINQYQTIMVSHWSSDKGQTTKLFAVLFTTTKRRVDISHKSQTTPLYEGDFIEEWLNWNALIYIYKYSSTLNLESYDKLFMKSLCKPERWQYIYCSVDNYILITICIIYKSYLILFYSQLKAQLSFKSHLSNRQSSTVLVNIVTQEMKKYERELDKIYNISNIMNTLQY</sequence>
<dbReference type="PANTHER" id="PTHR24223:SF456">
    <property type="entry name" value="MULTIDRUG RESISTANCE-ASSOCIATED PROTEIN LETHAL(2)03659"/>
    <property type="match status" value="1"/>
</dbReference>
<evidence type="ECO:0000313" key="10">
    <source>
        <dbReference type="EMBL" id="CAL6110049.1"/>
    </source>
</evidence>
<dbReference type="GO" id="GO:0005524">
    <property type="term" value="F:ATP binding"/>
    <property type="evidence" value="ECO:0007669"/>
    <property type="project" value="UniProtKB-KW"/>
</dbReference>
<dbReference type="SMART" id="SM00382">
    <property type="entry name" value="AAA"/>
    <property type="match status" value="1"/>
</dbReference>
<keyword evidence="4" id="KW-0067">ATP-binding</keyword>
<evidence type="ECO:0000256" key="2">
    <source>
        <dbReference type="ARBA" id="ARBA00009726"/>
    </source>
</evidence>
<evidence type="ECO:0000256" key="3">
    <source>
        <dbReference type="ARBA" id="ARBA00022741"/>
    </source>
</evidence>
<evidence type="ECO:0000256" key="5">
    <source>
        <dbReference type="SAM" id="Phobius"/>
    </source>
</evidence>
<feature type="transmembrane region" description="Helical" evidence="5">
    <location>
        <begin position="625"/>
        <end position="643"/>
    </location>
</feature>
<dbReference type="EMBL" id="CAXDID020000680">
    <property type="protein sequence ID" value="CAL6110049.1"/>
    <property type="molecule type" value="Genomic_DNA"/>
</dbReference>
<dbReference type="EMBL" id="CAXDID020000440">
    <property type="protein sequence ID" value="CAL6091958.1"/>
    <property type="molecule type" value="Genomic_DNA"/>
</dbReference>
<gene>
    <name evidence="7" type="ORF">HINF_LOCUS10228</name>
    <name evidence="8" type="ORF">HINF_LOCUS47566</name>
    <name evidence="9" type="ORF">HINF_LOCUS66035</name>
    <name evidence="10" type="ORF">HINF_LOCUS75735</name>
</gene>
<evidence type="ECO:0000313" key="11">
    <source>
        <dbReference type="Proteomes" id="UP001642409"/>
    </source>
</evidence>
<dbReference type="Proteomes" id="UP001642409">
    <property type="component" value="Unassembled WGS sequence"/>
</dbReference>
<dbReference type="InterPro" id="IPR027417">
    <property type="entry name" value="P-loop_NTPase"/>
</dbReference>
<dbReference type="AlphaFoldDB" id="A0AA86NN85"/>
<name>A0AA86NN85_9EUKA</name>
<dbReference type="PROSITE" id="PS00211">
    <property type="entry name" value="ABC_TRANSPORTER_1"/>
    <property type="match status" value="1"/>
</dbReference>
<keyword evidence="5" id="KW-1133">Transmembrane helix</keyword>
<dbReference type="PROSITE" id="PS50893">
    <property type="entry name" value="ABC_TRANSPORTER_2"/>
    <property type="match status" value="1"/>
</dbReference>
<evidence type="ECO:0000259" key="6">
    <source>
        <dbReference type="PROSITE" id="PS50893"/>
    </source>
</evidence>
<dbReference type="GO" id="GO:0016887">
    <property type="term" value="F:ATP hydrolysis activity"/>
    <property type="evidence" value="ECO:0007669"/>
    <property type="project" value="InterPro"/>
</dbReference>
<evidence type="ECO:0000313" key="9">
    <source>
        <dbReference type="EMBL" id="CAL6091958.1"/>
    </source>
</evidence>
<dbReference type="Gene3D" id="3.40.50.300">
    <property type="entry name" value="P-loop containing nucleotide triphosphate hydrolases"/>
    <property type="match status" value="1"/>
</dbReference>
<dbReference type="InterPro" id="IPR003439">
    <property type="entry name" value="ABC_transporter-like_ATP-bd"/>
</dbReference>